<reference evidence="3 4" key="1">
    <citation type="submission" date="2020-10" db="EMBL/GenBank/DDBJ databases">
        <title>Trueperella pecoris sp. nov. isolated from bovine and porcine specimens.</title>
        <authorList>
            <person name="Schoenecker L."/>
            <person name="Schnydrig P."/>
            <person name="Brodard I."/>
            <person name="Thomann A."/>
            <person name="Hemphill A."/>
            <person name="Rodriguez-Campos S."/>
            <person name="Perreten V."/>
            <person name="Jores J."/>
            <person name="Kittl S."/>
        </authorList>
    </citation>
    <scope>NUCLEOTIDE SEQUENCE [LARGE SCALE GENOMIC DNA]</scope>
    <source>
        <strain evidence="3 4">19OD0592</strain>
    </source>
</reference>
<organism evidence="3 4">
    <name type="scientific">Trueperella pecoris</name>
    <dbReference type="NCBI Taxonomy" id="2733571"/>
    <lineage>
        <taxon>Bacteria</taxon>
        <taxon>Bacillati</taxon>
        <taxon>Actinomycetota</taxon>
        <taxon>Actinomycetes</taxon>
        <taxon>Actinomycetales</taxon>
        <taxon>Actinomycetaceae</taxon>
        <taxon>Trueperella</taxon>
    </lineage>
</organism>
<evidence type="ECO:0000313" key="4">
    <source>
        <dbReference type="Proteomes" id="UP000594961"/>
    </source>
</evidence>
<dbReference type="AlphaFoldDB" id="A0A7M1R1P9"/>
<evidence type="ECO:0000256" key="1">
    <source>
        <dbReference type="SAM" id="MobiDB-lite"/>
    </source>
</evidence>
<sequence>MDTPHPGANSGGEVRAGGEAQAGTAHAGGEARFSDVRRAIEHSQALPFTRIPPLSRGELIAFAAIVTVYAAGATFGRNDMKGIERSLLLLAIVGLVVFFVRRVRINGSMPRMRKAPREIKMAYLKFACLYFPLAIAGFAVANFAPMPWAWASIPGTFIGMLGTVWLYERWYYRAVAKVEARLS</sequence>
<feature type="transmembrane region" description="Helical" evidence="2">
    <location>
        <begin position="59"/>
        <end position="76"/>
    </location>
</feature>
<dbReference type="RefSeq" id="WP_197552465.1">
    <property type="nucleotide sequence ID" value="NZ_CP063212.1"/>
</dbReference>
<dbReference type="Proteomes" id="UP000594961">
    <property type="component" value="Chromosome"/>
</dbReference>
<keyword evidence="2" id="KW-1133">Transmembrane helix</keyword>
<accession>A0A7M1R1P9</accession>
<proteinExistence type="predicted"/>
<feature type="region of interest" description="Disordered" evidence="1">
    <location>
        <begin position="1"/>
        <end position="23"/>
    </location>
</feature>
<feature type="transmembrane region" description="Helical" evidence="2">
    <location>
        <begin position="147"/>
        <end position="167"/>
    </location>
</feature>
<feature type="transmembrane region" description="Helical" evidence="2">
    <location>
        <begin position="122"/>
        <end position="141"/>
    </location>
</feature>
<name>A0A7M1R1P9_9ACTO</name>
<keyword evidence="2" id="KW-0472">Membrane</keyword>
<protein>
    <submittedName>
        <fullName evidence="3">Uncharacterized protein</fullName>
    </submittedName>
</protein>
<evidence type="ECO:0000256" key="2">
    <source>
        <dbReference type="SAM" id="Phobius"/>
    </source>
</evidence>
<gene>
    <name evidence="3" type="ORF">INS90_08875</name>
</gene>
<feature type="transmembrane region" description="Helical" evidence="2">
    <location>
        <begin position="82"/>
        <end position="101"/>
    </location>
</feature>
<evidence type="ECO:0000313" key="3">
    <source>
        <dbReference type="EMBL" id="QOR47357.1"/>
    </source>
</evidence>
<dbReference type="EMBL" id="CP063212">
    <property type="protein sequence ID" value="QOR47357.1"/>
    <property type="molecule type" value="Genomic_DNA"/>
</dbReference>
<keyword evidence="2" id="KW-0812">Transmembrane</keyword>